<evidence type="ECO:0000313" key="2">
    <source>
        <dbReference type="EMBL" id="HIK00234.1"/>
    </source>
</evidence>
<protein>
    <submittedName>
        <fullName evidence="2">Uncharacterized protein</fullName>
    </submittedName>
</protein>
<evidence type="ECO:0000256" key="1">
    <source>
        <dbReference type="SAM" id="Phobius"/>
    </source>
</evidence>
<reference evidence="2 3" key="1">
    <citation type="journal article" name="Nat. Commun.">
        <title>Undinarchaeota illuminate DPANN phylogeny and the impact of gene transfer on archaeal evolution.</title>
        <authorList>
            <person name="Dombrowski N."/>
            <person name="Williams T.A."/>
            <person name="Sun J."/>
            <person name="Woodcroft B.J."/>
            <person name="Lee J.H."/>
            <person name="Minh B.Q."/>
            <person name="Rinke C."/>
            <person name="Spang A."/>
        </authorList>
    </citation>
    <scope>NUCLEOTIDE SEQUENCE [LARGE SCALE GENOMIC DNA]</scope>
    <source>
        <strain evidence="2">MAG_bin1129</strain>
    </source>
</reference>
<keyword evidence="1" id="KW-1133">Transmembrane helix</keyword>
<dbReference type="EMBL" id="DVAB01000017">
    <property type="protein sequence ID" value="HIK00234.1"/>
    <property type="molecule type" value="Genomic_DNA"/>
</dbReference>
<name>A0A832XGI8_9ARCH</name>
<organism evidence="2 3">
    <name type="scientific">Candidatus Naiadarchaeum limnaeum</name>
    <dbReference type="NCBI Taxonomy" id="2756139"/>
    <lineage>
        <taxon>Archaea</taxon>
        <taxon>Candidatus Undinarchaeota</taxon>
        <taxon>Candidatus Undinarchaeia</taxon>
        <taxon>Candidatus Naiadarchaeales</taxon>
        <taxon>Candidatus Naiadarchaeaceae</taxon>
        <taxon>Candidatus Naiadarchaeum</taxon>
    </lineage>
</organism>
<dbReference type="Proteomes" id="UP000646946">
    <property type="component" value="Unassembled WGS sequence"/>
</dbReference>
<proteinExistence type="predicted"/>
<keyword evidence="1" id="KW-0472">Membrane</keyword>
<evidence type="ECO:0000313" key="3">
    <source>
        <dbReference type="Proteomes" id="UP000646946"/>
    </source>
</evidence>
<comment type="caution">
    <text evidence="2">The sequence shown here is derived from an EMBL/GenBank/DDBJ whole genome shotgun (WGS) entry which is preliminary data.</text>
</comment>
<keyword evidence="1" id="KW-0812">Transmembrane</keyword>
<feature type="transmembrane region" description="Helical" evidence="1">
    <location>
        <begin position="9"/>
        <end position="28"/>
    </location>
</feature>
<accession>A0A832XGI8</accession>
<sequence>MEGEKKSNYAVIAVAIVFVIGLAVYTQYRISATNTELDRVAITMATAAQSGTQQAEPRGISQQMEINYNTDGYNTLLKYYKSINLDAEQSKKVAGLDVELPCCGFQKIVTKTDGTADFPGSCHCGHHDAMYGLAKYMVQKGYSREEMQKELDVWKEVFFPTQGGGNLGGCA</sequence>
<keyword evidence="3" id="KW-1185">Reference proteome</keyword>
<gene>
    <name evidence="2" type="ORF">H1016_01705</name>
</gene>
<dbReference type="AlphaFoldDB" id="A0A832XGI8"/>